<accession>A0A166VDA1</accession>
<name>A0A166VDA1_9AGAM</name>
<dbReference type="Proteomes" id="UP000076532">
    <property type="component" value="Unassembled WGS sequence"/>
</dbReference>
<dbReference type="OrthoDB" id="3007511at2759"/>
<sequence>MLIQNGLQAWLEDQDGIEIKHEDISCEQPNDISAIFPVDAEQPYTVHWSTRQGSIPGSYWNELSIFRSENRNRFEKIATHWMEKNDHTTQSRDSRRLQGRFKVGLITPFDELSLKEQEVADHALRLTFREATFSSAKPIIADVDGYCTPEYKLSNNSISGVRALQTTSQPGGVALGNDAWGKKHPKPRQDREDVESMLTKPLSSREPALYDPGREASAVPLAVSQIHVMSQKALEASEMDLSTVEIESKELHQIANLVSRVKKNKMHVQRVKVS</sequence>
<evidence type="ECO:0000313" key="3">
    <source>
        <dbReference type="Proteomes" id="UP000076532"/>
    </source>
</evidence>
<evidence type="ECO:0000313" key="2">
    <source>
        <dbReference type="EMBL" id="KZP32606.1"/>
    </source>
</evidence>
<proteinExistence type="predicted"/>
<dbReference type="EMBL" id="KV417485">
    <property type="protein sequence ID" value="KZP32606.1"/>
    <property type="molecule type" value="Genomic_DNA"/>
</dbReference>
<gene>
    <name evidence="2" type="ORF">FIBSPDRAFT_925095</name>
</gene>
<reference evidence="2 3" key="1">
    <citation type="journal article" date="2016" name="Mol. Biol. Evol.">
        <title>Comparative Genomics of Early-Diverging Mushroom-Forming Fungi Provides Insights into the Origins of Lignocellulose Decay Capabilities.</title>
        <authorList>
            <person name="Nagy L.G."/>
            <person name="Riley R."/>
            <person name="Tritt A."/>
            <person name="Adam C."/>
            <person name="Daum C."/>
            <person name="Floudas D."/>
            <person name="Sun H."/>
            <person name="Yadav J.S."/>
            <person name="Pangilinan J."/>
            <person name="Larsson K.H."/>
            <person name="Matsuura K."/>
            <person name="Barry K."/>
            <person name="Labutti K."/>
            <person name="Kuo R."/>
            <person name="Ohm R.A."/>
            <person name="Bhattacharya S.S."/>
            <person name="Shirouzu T."/>
            <person name="Yoshinaga Y."/>
            <person name="Martin F.M."/>
            <person name="Grigoriev I.V."/>
            <person name="Hibbett D.S."/>
        </authorList>
    </citation>
    <scope>NUCLEOTIDE SEQUENCE [LARGE SCALE GENOMIC DNA]</scope>
    <source>
        <strain evidence="2 3">CBS 109695</strain>
    </source>
</reference>
<feature type="region of interest" description="Disordered" evidence="1">
    <location>
        <begin position="173"/>
        <end position="211"/>
    </location>
</feature>
<protein>
    <submittedName>
        <fullName evidence="2">Uncharacterized protein</fullName>
    </submittedName>
</protein>
<organism evidence="2 3">
    <name type="scientific">Athelia psychrophila</name>
    <dbReference type="NCBI Taxonomy" id="1759441"/>
    <lineage>
        <taxon>Eukaryota</taxon>
        <taxon>Fungi</taxon>
        <taxon>Dikarya</taxon>
        <taxon>Basidiomycota</taxon>
        <taxon>Agaricomycotina</taxon>
        <taxon>Agaricomycetes</taxon>
        <taxon>Agaricomycetidae</taxon>
        <taxon>Atheliales</taxon>
        <taxon>Atheliaceae</taxon>
        <taxon>Athelia</taxon>
    </lineage>
</organism>
<dbReference type="AlphaFoldDB" id="A0A166VDA1"/>
<evidence type="ECO:0000256" key="1">
    <source>
        <dbReference type="SAM" id="MobiDB-lite"/>
    </source>
</evidence>
<keyword evidence="3" id="KW-1185">Reference proteome</keyword>